<gene>
    <name evidence="1" type="ORF">Xedl_02146</name>
</gene>
<protein>
    <submittedName>
        <fullName evidence="1">Uncharacterized protein</fullName>
    </submittedName>
</protein>
<comment type="caution">
    <text evidence="1">The sequence shown here is derived from an EMBL/GenBank/DDBJ whole genome shotgun (WGS) entry which is preliminary data.</text>
</comment>
<evidence type="ECO:0000313" key="2">
    <source>
        <dbReference type="Proteomes" id="UP000186268"/>
    </source>
</evidence>
<dbReference type="RefSeq" id="WP_279625355.1">
    <property type="nucleotide sequence ID" value="NZ_CAWNAG010000035.1"/>
</dbReference>
<evidence type="ECO:0000313" key="1">
    <source>
        <dbReference type="EMBL" id="OKP02736.1"/>
    </source>
</evidence>
<accession>A0A1Q5TR77</accession>
<dbReference type="Proteomes" id="UP000186268">
    <property type="component" value="Unassembled WGS sequence"/>
</dbReference>
<dbReference type="AlphaFoldDB" id="A0A1Q5TR77"/>
<dbReference type="EMBL" id="MKGQ01000013">
    <property type="protein sequence ID" value="OKP02736.1"/>
    <property type="molecule type" value="Genomic_DNA"/>
</dbReference>
<keyword evidence="2" id="KW-1185">Reference proteome</keyword>
<organism evidence="1 2">
    <name type="scientific">Xenorhabdus eapokensis</name>
    <dbReference type="NCBI Taxonomy" id="1873482"/>
    <lineage>
        <taxon>Bacteria</taxon>
        <taxon>Pseudomonadati</taxon>
        <taxon>Pseudomonadota</taxon>
        <taxon>Gammaproteobacteria</taxon>
        <taxon>Enterobacterales</taxon>
        <taxon>Morganellaceae</taxon>
        <taxon>Xenorhabdus</taxon>
    </lineage>
</organism>
<sequence length="41" mass="4403">MFGRKGGIEKADAIVAALKGGLYQLIGDRRTNREGNANLID</sequence>
<name>A0A1Q5TR77_9GAMM</name>
<proteinExistence type="predicted"/>
<reference evidence="1 2" key="1">
    <citation type="submission" date="2016-09" db="EMBL/GenBank/DDBJ databases">
        <title>Xenorhabdus thuongxuanensis sp. nov. and Xenorhabdus eapokensis sp. nov., isolated from Steinernema species.</title>
        <authorList>
            <person name="Kaempfer P."/>
            <person name="Tobias N.J."/>
            <person name="Phan Ke L."/>
            <person name="Bode H.B."/>
            <person name="Glaeser S.P."/>
        </authorList>
    </citation>
    <scope>NUCLEOTIDE SEQUENCE [LARGE SCALE GENOMIC DNA]</scope>
    <source>
        <strain evidence="1 2">DL20</strain>
    </source>
</reference>